<dbReference type="InterPro" id="IPR036537">
    <property type="entry name" value="Adaptor_Cbl_N_dom_sf"/>
</dbReference>
<feature type="domain" description="MCAfunc" evidence="6">
    <location>
        <begin position="31"/>
        <end position="173"/>
    </location>
</feature>
<evidence type="ECO:0000256" key="4">
    <source>
        <dbReference type="ARBA" id="ARBA00023136"/>
    </source>
</evidence>
<feature type="region of interest" description="Disordered" evidence="5">
    <location>
        <begin position="237"/>
        <end position="267"/>
    </location>
</feature>
<gene>
    <name evidence="7" type="ORF">TAV2_LOCUS11807</name>
</gene>
<keyword evidence="4" id="KW-0472">Membrane</keyword>
<dbReference type="Gene3D" id="1.20.930.20">
    <property type="entry name" value="Adaptor protein Cbl, N-terminal domain"/>
    <property type="match status" value="1"/>
</dbReference>
<keyword evidence="3" id="KW-1133">Transmembrane helix</keyword>
<feature type="compositionally biased region" description="Acidic residues" evidence="5">
    <location>
        <begin position="237"/>
        <end position="249"/>
    </location>
</feature>
<organism evidence="7 8">
    <name type="scientific">Thlaspi arvense</name>
    <name type="common">Field penny-cress</name>
    <dbReference type="NCBI Taxonomy" id="13288"/>
    <lineage>
        <taxon>Eukaryota</taxon>
        <taxon>Viridiplantae</taxon>
        <taxon>Streptophyta</taxon>
        <taxon>Embryophyta</taxon>
        <taxon>Tracheophyta</taxon>
        <taxon>Spermatophyta</taxon>
        <taxon>Magnoliopsida</taxon>
        <taxon>eudicotyledons</taxon>
        <taxon>Gunneridae</taxon>
        <taxon>Pentapetalae</taxon>
        <taxon>rosids</taxon>
        <taxon>malvids</taxon>
        <taxon>Brassicales</taxon>
        <taxon>Brassicaceae</taxon>
        <taxon>Thlaspideae</taxon>
        <taxon>Thlaspi</taxon>
    </lineage>
</organism>
<dbReference type="InterPro" id="IPR045766">
    <property type="entry name" value="MCAfunc"/>
</dbReference>
<feature type="non-terminal residue" evidence="7">
    <location>
        <position position="1"/>
    </location>
</feature>
<dbReference type="PANTHER" id="PTHR46604">
    <property type="entry name" value="PROTEIN MID1-COMPLEMENTING ACTIVITY 1"/>
    <property type="match status" value="1"/>
</dbReference>
<keyword evidence="2" id="KW-0812">Transmembrane</keyword>
<accession>A0AAU9RUI5</accession>
<dbReference type="AlphaFoldDB" id="A0AAU9RUI5"/>
<sequence>ETEEEEMAHSWDQLGEIASVAQLTGVDAVKLIGMIVAAANTARMHKKNCRQFAQHLKLIGNLLEQLRISEMKTCPGIQEPLEALEDALRRSYVLVNSCQDRSYLYLLAMGWSIVYQFRKAQNEIDRYLKIIPLITLVDNVRIRERLEVIDSDQREYTLDEEDRKVQDVILKQESTREAAASVLKKTLSRSYPEMGFCEALKAENGKLQVELQRSRARYDADQCQVIQRLIDVTETAAEVDDDDDDDDPVKEDSPKRSSTRAALRSTSSSQHHEEWHTDLLDCCSELSLCLKTLFFPCGTLSKISSVANNRDITSNEVCNELMVYSLILSCCCYTCCIRKKLRKTLNIKGGSIDDFLSHLMCCCCALVQEVREVEIRGASYDTEKKKKNMTPPSPQFMEE</sequence>
<dbReference type="GO" id="GO:0016020">
    <property type="term" value="C:membrane"/>
    <property type="evidence" value="ECO:0007669"/>
    <property type="project" value="UniProtKB-SubCell"/>
</dbReference>
<dbReference type="GO" id="GO:0007166">
    <property type="term" value="P:cell surface receptor signaling pathway"/>
    <property type="evidence" value="ECO:0007669"/>
    <property type="project" value="InterPro"/>
</dbReference>
<proteinExistence type="predicted"/>
<dbReference type="FunFam" id="1.20.930.20:FF:000003">
    <property type="entry name" value="DNA mismatch repair protein MLH1"/>
    <property type="match status" value="1"/>
</dbReference>
<dbReference type="Pfam" id="PF04749">
    <property type="entry name" value="PLAC8"/>
    <property type="match status" value="1"/>
</dbReference>
<evidence type="ECO:0000256" key="3">
    <source>
        <dbReference type="ARBA" id="ARBA00022989"/>
    </source>
</evidence>
<dbReference type="NCBIfam" id="TIGR01571">
    <property type="entry name" value="A_thal_Cys_rich"/>
    <property type="match status" value="1"/>
</dbReference>
<dbReference type="GO" id="GO:0005262">
    <property type="term" value="F:calcium channel activity"/>
    <property type="evidence" value="ECO:0007669"/>
    <property type="project" value="UniProtKB-ARBA"/>
</dbReference>
<name>A0AAU9RUI5_THLAR</name>
<dbReference type="InterPro" id="IPR006461">
    <property type="entry name" value="PLAC_motif_containing"/>
</dbReference>
<evidence type="ECO:0000256" key="1">
    <source>
        <dbReference type="ARBA" id="ARBA00004167"/>
    </source>
</evidence>
<evidence type="ECO:0000256" key="5">
    <source>
        <dbReference type="SAM" id="MobiDB-lite"/>
    </source>
</evidence>
<evidence type="ECO:0000256" key="2">
    <source>
        <dbReference type="ARBA" id="ARBA00022692"/>
    </source>
</evidence>
<evidence type="ECO:0000313" key="8">
    <source>
        <dbReference type="Proteomes" id="UP000836841"/>
    </source>
</evidence>
<dbReference type="EMBL" id="OU466859">
    <property type="protein sequence ID" value="CAH2051392.1"/>
    <property type="molecule type" value="Genomic_DNA"/>
</dbReference>
<evidence type="ECO:0000259" key="6">
    <source>
        <dbReference type="Pfam" id="PF19584"/>
    </source>
</evidence>
<protein>
    <recommendedName>
        <fullName evidence="6">MCAfunc domain-containing protein</fullName>
    </recommendedName>
</protein>
<reference evidence="7 8" key="1">
    <citation type="submission" date="2022-03" db="EMBL/GenBank/DDBJ databases">
        <authorList>
            <person name="Nunn A."/>
            <person name="Chopra R."/>
            <person name="Nunn A."/>
            <person name="Contreras Garrido A."/>
        </authorList>
    </citation>
    <scope>NUCLEOTIDE SEQUENCE [LARGE SCALE GENOMIC DNA]</scope>
</reference>
<dbReference type="InterPro" id="IPR059179">
    <property type="entry name" value="MLKL-like_MCAfunc"/>
</dbReference>
<dbReference type="CDD" id="cd21037">
    <property type="entry name" value="MLKL_NTD"/>
    <property type="match status" value="1"/>
</dbReference>
<comment type="subcellular location">
    <subcellularLocation>
        <location evidence="1">Membrane</location>
        <topology evidence="1">Single-pass membrane protein</topology>
    </subcellularLocation>
</comment>
<dbReference type="Pfam" id="PF19584">
    <property type="entry name" value="MCAfunc"/>
    <property type="match status" value="1"/>
</dbReference>
<dbReference type="Proteomes" id="UP000836841">
    <property type="component" value="Chromosome 3"/>
</dbReference>
<evidence type="ECO:0000313" key="7">
    <source>
        <dbReference type="EMBL" id="CAH2051392.1"/>
    </source>
</evidence>
<dbReference type="PANTHER" id="PTHR46604:SF15">
    <property type="entry name" value="PROTEIN MID1-COMPLEMENTING ACTIVITY 2"/>
    <property type="match status" value="1"/>
</dbReference>
<keyword evidence="8" id="KW-1185">Reference proteome</keyword>